<reference evidence="1 2" key="1">
    <citation type="journal article" date="2023" name="Life. Sci Alliance">
        <title>Evolutionary insights into 3D genome organization and epigenetic landscape of Vigna mungo.</title>
        <authorList>
            <person name="Junaid A."/>
            <person name="Singh B."/>
            <person name="Bhatia S."/>
        </authorList>
    </citation>
    <scope>NUCLEOTIDE SEQUENCE [LARGE SCALE GENOMIC DNA]</scope>
    <source>
        <strain evidence="1">Urdbean</strain>
    </source>
</reference>
<dbReference type="Proteomes" id="UP001374535">
    <property type="component" value="Chromosome 9"/>
</dbReference>
<protein>
    <submittedName>
        <fullName evidence="1">Uncharacterized protein</fullName>
    </submittedName>
</protein>
<gene>
    <name evidence="1" type="ORF">V8G54_031153</name>
</gene>
<proteinExistence type="predicted"/>
<evidence type="ECO:0000313" key="1">
    <source>
        <dbReference type="EMBL" id="WVY99002.1"/>
    </source>
</evidence>
<accession>A0AAQ3MX19</accession>
<dbReference type="EMBL" id="CP144692">
    <property type="protein sequence ID" value="WVY99002.1"/>
    <property type="molecule type" value="Genomic_DNA"/>
</dbReference>
<sequence>MSPSFTIEDIMQIYSLSFILRKEAFIFCHIRLTSSLFPMFVCKLRREENAVRVFLEVLLSISFTVDPAFSRQALFMYKLVNVLYVTQSGSIFAFFNSSSTLSAVSTSFCEAQAVNHKLKVTTSGEVFSFNS</sequence>
<keyword evidence="2" id="KW-1185">Reference proteome</keyword>
<dbReference type="AlphaFoldDB" id="A0AAQ3MX19"/>
<organism evidence="1 2">
    <name type="scientific">Vigna mungo</name>
    <name type="common">Black gram</name>
    <name type="synonym">Phaseolus mungo</name>
    <dbReference type="NCBI Taxonomy" id="3915"/>
    <lineage>
        <taxon>Eukaryota</taxon>
        <taxon>Viridiplantae</taxon>
        <taxon>Streptophyta</taxon>
        <taxon>Embryophyta</taxon>
        <taxon>Tracheophyta</taxon>
        <taxon>Spermatophyta</taxon>
        <taxon>Magnoliopsida</taxon>
        <taxon>eudicotyledons</taxon>
        <taxon>Gunneridae</taxon>
        <taxon>Pentapetalae</taxon>
        <taxon>rosids</taxon>
        <taxon>fabids</taxon>
        <taxon>Fabales</taxon>
        <taxon>Fabaceae</taxon>
        <taxon>Papilionoideae</taxon>
        <taxon>50 kb inversion clade</taxon>
        <taxon>NPAAA clade</taxon>
        <taxon>indigoferoid/millettioid clade</taxon>
        <taxon>Phaseoleae</taxon>
        <taxon>Vigna</taxon>
    </lineage>
</organism>
<name>A0AAQ3MX19_VIGMU</name>
<evidence type="ECO:0000313" key="2">
    <source>
        <dbReference type="Proteomes" id="UP001374535"/>
    </source>
</evidence>